<feature type="region of interest" description="Disordered" evidence="5">
    <location>
        <begin position="689"/>
        <end position="747"/>
    </location>
</feature>
<feature type="compositionally biased region" description="Polar residues" evidence="5">
    <location>
        <begin position="531"/>
        <end position="548"/>
    </location>
</feature>
<feature type="compositionally biased region" description="Basic and acidic residues" evidence="5">
    <location>
        <begin position="443"/>
        <end position="457"/>
    </location>
</feature>
<feature type="compositionally biased region" description="Acidic residues" evidence="5">
    <location>
        <begin position="217"/>
        <end position="234"/>
    </location>
</feature>
<dbReference type="PANTHER" id="PTHR23167">
    <property type="entry name" value="CALPONIN HOMOLOGY DOMAIN-CONTAINING PROTEIN DDB_G0272472-RELATED"/>
    <property type="match status" value="1"/>
</dbReference>
<feature type="compositionally biased region" description="Basic and acidic residues" evidence="5">
    <location>
        <begin position="367"/>
        <end position="398"/>
    </location>
</feature>
<dbReference type="PROSITE" id="PS50021">
    <property type="entry name" value="CH"/>
    <property type="match status" value="1"/>
</dbReference>
<evidence type="ECO:0000313" key="6">
    <source>
        <dbReference type="EMBL" id="CAF2778507.1"/>
    </source>
</evidence>
<feature type="region of interest" description="Disordered" evidence="5">
    <location>
        <begin position="367"/>
        <end position="583"/>
    </location>
</feature>
<dbReference type="PANTHER" id="PTHR23167:SF46">
    <property type="entry name" value="EPS15 HOMOLOGY DOMAIN CONTAINING PROTEIN-BINDING PROTEIN 1, ISOFORM F"/>
    <property type="match status" value="1"/>
</dbReference>
<organism evidence="6 7">
    <name type="scientific">Lepeophtheirus salmonis</name>
    <name type="common">Salmon louse</name>
    <name type="synonym">Caligus salmonis</name>
    <dbReference type="NCBI Taxonomy" id="72036"/>
    <lineage>
        <taxon>Eukaryota</taxon>
        <taxon>Metazoa</taxon>
        <taxon>Ecdysozoa</taxon>
        <taxon>Arthropoda</taxon>
        <taxon>Crustacea</taxon>
        <taxon>Multicrustacea</taxon>
        <taxon>Hexanauplia</taxon>
        <taxon>Copepoda</taxon>
        <taxon>Siphonostomatoida</taxon>
        <taxon>Caligidae</taxon>
        <taxon>Lepeophtheirus</taxon>
    </lineage>
</organism>
<dbReference type="OrthoDB" id="10017054at2759"/>
<dbReference type="Pfam" id="PF00307">
    <property type="entry name" value="CH"/>
    <property type="match status" value="1"/>
</dbReference>
<dbReference type="SUPFAM" id="SSF47576">
    <property type="entry name" value="Calponin-homology domain, CH-domain"/>
    <property type="match status" value="1"/>
</dbReference>
<dbReference type="FunFam" id="1.10.418.10:FF:000023">
    <property type="entry name" value="EH domain-binding protein 1 isoform X1"/>
    <property type="match status" value="1"/>
</dbReference>
<evidence type="ECO:0000256" key="2">
    <source>
        <dbReference type="ARBA" id="ARBA00022553"/>
    </source>
</evidence>
<reference evidence="6" key="1">
    <citation type="submission" date="2021-02" db="EMBL/GenBank/DDBJ databases">
        <authorList>
            <person name="Bekaert M."/>
        </authorList>
    </citation>
    <scope>NUCLEOTIDE SEQUENCE</scope>
    <source>
        <strain evidence="6">IoA-00</strain>
    </source>
</reference>
<dbReference type="InterPro" id="IPR001715">
    <property type="entry name" value="CH_dom"/>
</dbReference>
<proteinExistence type="predicted"/>
<feature type="compositionally biased region" description="Basic and acidic residues" evidence="5">
    <location>
        <begin position="711"/>
        <end position="723"/>
    </location>
</feature>
<sequence>MAVLHGTKALEAWCQIVTKDYSNVTITNMTSSWRSGLGFCALIHHFRPRVAKNYSNLNPQNAFENNSLAFTIAEQHLGINALLDPADMVHASSLDRLSILTYLSQFYQAFGGATTRSHVSNHVKSPFIKPMPRRESSSAGGPCQFCQKPLTIMKRKKTEISAVKFCPDEEVSQVQLALTNKLKRESQEKELNDEEISPSLQNKVEIDILSSSTIGQGEEEENSESIVQCEEEEHEEKLETFSTQEKENIPLVPEESHLAENDIDSSFSNEKTVEEIHSNVSSDHGCRSSSNRSSLHLENTSSDHEVIDVNEKNSIEDKENEISDIGKISQEESKSSFHEDKNDENIADFLNPDVLVKEKEDLLVQHEENADEIKEGIAEVNSEETRENDEPGVEEKSSNKNNEVEDDSQEKVLAQEKVCNEEPCDYPEDLNPFDLEDGEELVDDTKAIKEIENKSKSESSNPFGSDFEDEENDQSLNPFGSDLEDSDGDDSRFVKTRRAPMPPGAKCQSSPSSLLRSNNPKSLKERDNINRRSQISNLNFNENKNTVVPLTPVSPDKADGGIWKKKKGPAPPRPIPPKRQVKKIPRKAVNTELIDIEVKTTRKENGTCSEDRELEEEHADLEYQIRVLMNKENLNEDQKKEEEGLISRLMYVVSQRNEIVDCLEMDRLRELEEDESIEIHMGEFAAVKPALDSSSEKKKKKKNKEKKNKNKSFDVDKDIDTKEFPNLSQCGSPKPSPKKDKAKKLKKKLLSSMTSLAHVKRFLQKCTPPLQSLTNTY</sequence>
<dbReference type="SMART" id="SM00033">
    <property type="entry name" value="CH"/>
    <property type="match status" value="1"/>
</dbReference>
<dbReference type="InterPro" id="IPR050540">
    <property type="entry name" value="F-actin_Monoox_Mical"/>
</dbReference>
<keyword evidence="7" id="KW-1185">Reference proteome</keyword>
<evidence type="ECO:0000256" key="4">
    <source>
        <dbReference type="ARBA" id="ARBA00023054"/>
    </source>
</evidence>
<dbReference type="Proteomes" id="UP000675881">
    <property type="component" value="Chromosome 1"/>
</dbReference>
<protein>
    <submittedName>
        <fullName evidence="6">MICALL1</fullName>
    </submittedName>
</protein>
<dbReference type="InterPro" id="IPR036872">
    <property type="entry name" value="CH_dom_sf"/>
</dbReference>
<keyword evidence="2" id="KW-0597">Phosphoprotein</keyword>
<dbReference type="InterPro" id="IPR022735">
    <property type="entry name" value="bMERB_dom"/>
</dbReference>
<feature type="compositionally biased region" description="Basic residues" evidence="5">
    <location>
        <begin position="697"/>
        <end position="710"/>
    </location>
</feature>
<dbReference type="Gene3D" id="1.10.418.10">
    <property type="entry name" value="Calponin-like domain"/>
    <property type="match status" value="1"/>
</dbReference>
<feature type="compositionally biased region" description="Low complexity" evidence="5">
    <location>
        <begin position="509"/>
        <end position="521"/>
    </location>
</feature>
<dbReference type="EMBL" id="HG994580">
    <property type="protein sequence ID" value="CAF2778507.1"/>
    <property type="molecule type" value="Genomic_DNA"/>
</dbReference>
<feature type="region of interest" description="Disordered" evidence="5">
    <location>
        <begin position="261"/>
        <end position="345"/>
    </location>
</feature>
<evidence type="ECO:0000256" key="1">
    <source>
        <dbReference type="ARBA" id="ARBA00004177"/>
    </source>
</evidence>
<evidence type="ECO:0000256" key="3">
    <source>
        <dbReference type="ARBA" id="ARBA00022753"/>
    </source>
</evidence>
<feature type="compositionally biased region" description="Basic and acidic residues" evidence="5">
    <location>
        <begin position="409"/>
        <end position="420"/>
    </location>
</feature>
<keyword evidence="4" id="KW-0175">Coiled coil</keyword>
<keyword evidence="3" id="KW-0967">Endosome</keyword>
<accession>A0A7R8H066</accession>
<dbReference type="PROSITE" id="PS51848">
    <property type="entry name" value="BMERB"/>
    <property type="match status" value="1"/>
</dbReference>
<feature type="compositionally biased region" description="Basic and acidic residues" evidence="5">
    <location>
        <begin position="301"/>
        <end position="321"/>
    </location>
</feature>
<dbReference type="Pfam" id="PF12130">
    <property type="entry name" value="bMERB_dom"/>
    <property type="match status" value="1"/>
</dbReference>
<feature type="compositionally biased region" description="Basic and acidic residues" evidence="5">
    <location>
        <begin position="329"/>
        <end position="344"/>
    </location>
</feature>
<name>A0A7R8H066_LEPSM</name>
<feature type="region of interest" description="Disordered" evidence="5">
    <location>
        <begin position="211"/>
        <end position="234"/>
    </location>
</feature>
<dbReference type="GO" id="GO:0005768">
    <property type="term" value="C:endosome"/>
    <property type="evidence" value="ECO:0007669"/>
    <property type="project" value="UniProtKB-SubCell"/>
</dbReference>
<comment type="subcellular location">
    <subcellularLocation>
        <location evidence="1">Endosome</location>
    </subcellularLocation>
</comment>
<dbReference type="AlphaFoldDB" id="A0A7R8H066"/>
<gene>
    <name evidence="6" type="ORF">LSAA_960</name>
</gene>
<evidence type="ECO:0000313" key="7">
    <source>
        <dbReference type="Proteomes" id="UP000675881"/>
    </source>
</evidence>
<dbReference type="SMART" id="SM01203">
    <property type="entry name" value="DUF3585"/>
    <property type="match status" value="1"/>
</dbReference>
<feature type="compositionally biased region" description="Polar residues" evidence="5">
    <location>
        <begin position="278"/>
        <end position="300"/>
    </location>
</feature>
<evidence type="ECO:0000256" key="5">
    <source>
        <dbReference type="SAM" id="MobiDB-lite"/>
    </source>
</evidence>